<dbReference type="GO" id="GO:0005524">
    <property type="term" value="F:ATP binding"/>
    <property type="evidence" value="ECO:0007669"/>
    <property type="project" value="UniProtKB-KW"/>
</dbReference>
<dbReference type="InterPro" id="IPR025943">
    <property type="entry name" value="Sigma_54_int_dom_ATP-bd_2"/>
</dbReference>
<dbReference type="SMART" id="SM00382">
    <property type="entry name" value="AAA"/>
    <property type="match status" value="1"/>
</dbReference>
<dbReference type="Gene3D" id="3.40.50.300">
    <property type="entry name" value="P-loop containing nucleotide triphosphate hydrolases"/>
    <property type="match status" value="1"/>
</dbReference>
<dbReference type="InterPro" id="IPR002197">
    <property type="entry name" value="HTH_Fis"/>
</dbReference>
<dbReference type="PROSITE" id="PS00688">
    <property type="entry name" value="SIGMA54_INTERACT_3"/>
    <property type="match status" value="1"/>
</dbReference>
<feature type="domain" description="Sigma-54 factor interaction" evidence="6">
    <location>
        <begin position="294"/>
        <end position="523"/>
    </location>
</feature>
<reference evidence="7 8" key="1">
    <citation type="submission" date="2017-06" db="EMBL/GenBank/DDBJ databases">
        <title>Draft genome sequence of anaerobic fermentative bacterium Anaeromicrobium sediminis DY2726D isolated from West Pacific Ocean sediments.</title>
        <authorList>
            <person name="Zeng X."/>
        </authorList>
    </citation>
    <scope>NUCLEOTIDE SEQUENCE [LARGE SCALE GENOMIC DNA]</scope>
    <source>
        <strain evidence="7 8">DY2726D</strain>
    </source>
</reference>
<accession>A0A267MNV6</accession>
<dbReference type="GO" id="GO:0006355">
    <property type="term" value="P:regulation of DNA-templated transcription"/>
    <property type="evidence" value="ECO:0007669"/>
    <property type="project" value="InterPro"/>
</dbReference>
<dbReference type="Gene3D" id="1.10.10.60">
    <property type="entry name" value="Homeodomain-like"/>
    <property type="match status" value="1"/>
</dbReference>
<keyword evidence="1" id="KW-0547">Nucleotide-binding</keyword>
<dbReference type="InterPro" id="IPR013785">
    <property type="entry name" value="Aldolase_TIM"/>
</dbReference>
<dbReference type="AlphaFoldDB" id="A0A267MNV6"/>
<comment type="caution">
    <text evidence="7">The sequence shown here is derived from an EMBL/GenBank/DDBJ whole genome shotgun (WGS) entry which is preliminary data.</text>
</comment>
<dbReference type="PANTHER" id="PTHR32071:SF57">
    <property type="entry name" value="C4-DICARBOXYLATE TRANSPORT TRANSCRIPTIONAL REGULATORY PROTEIN DCTD"/>
    <property type="match status" value="1"/>
</dbReference>
<dbReference type="InterPro" id="IPR009057">
    <property type="entry name" value="Homeodomain-like_sf"/>
</dbReference>
<evidence type="ECO:0000256" key="3">
    <source>
        <dbReference type="ARBA" id="ARBA00023015"/>
    </source>
</evidence>
<name>A0A267MNV6_9FIRM</name>
<dbReference type="InterPro" id="IPR027417">
    <property type="entry name" value="P-loop_NTPase"/>
</dbReference>
<dbReference type="PROSITE" id="PS00675">
    <property type="entry name" value="SIGMA54_INTERACT_1"/>
    <property type="match status" value="1"/>
</dbReference>
<dbReference type="PANTHER" id="PTHR32071">
    <property type="entry name" value="TRANSCRIPTIONAL REGULATORY PROTEIN"/>
    <property type="match status" value="1"/>
</dbReference>
<dbReference type="CDD" id="cd00009">
    <property type="entry name" value="AAA"/>
    <property type="match status" value="1"/>
</dbReference>
<dbReference type="InterPro" id="IPR058031">
    <property type="entry name" value="AAA_lid_NorR"/>
</dbReference>
<dbReference type="InterPro" id="IPR009215">
    <property type="entry name" value="TIM-br_IGPS-like"/>
</dbReference>
<dbReference type="GO" id="GO:0043565">
    <property type="term" value="F:sequence-specific DNA binding"/>
    <property type="evidence" value="ECO:0007669"/>
    <property type="project" value="InterPro"/>
</dbReference>
<dbReference type="SUPFAM" id="SSF46689">
    <property type="entry name" value="Homeodomain-like"/>
    <property type="match status" value="1"/>
</dbReference>
<dbReference type="Gene3D" id="1.10.8.60">
    <property type="match status" value="1"/>
</dbReference>
<keyword evidence="4" id="KW-0238">DNA-binding</keyword>
<dbReference type="GO" id="GO:0003824">
    <property type="term" value="F:catalytic activity"/>
    <property type="evidence" value="ECO:0007669"/>
    <property type="project" value="InterPro"/>
</dbReference>
<evidence type="ECO:0000256" key="4">
    <source>
        <dbReference type="ARBA" id="ARBA00023125"/>
    </source>
</evidence>
<keyword evidence="8" id="KW-1185">Reference proteome</keyword>
<dbReference type="EMBL" id="NIBG01000003">
    <property type="protein sequence ID" value="PAB60513.1"/>
    <property type="molecule type" value="Genomic_DNA"/>
</dbReference>
<evidence type="ECO:0000313" key="7">
    <source>
        <dbReference type="EMBL" id="PAB60513.1"/>
    </source>
</evidence>
<dbReference type="SUPFAM" id="SSF51621">
    <property type="entry name" value="Phosphoenolpyruvate/pyruvate domain"/>
    <property type="match status" value="1"/>
</dbReference>
<dbReference type="Pfam" id="PF25601">
    <property type="entry name" value="AAA_lid_14"/>
    <property type="match status" value="1"/>
</dbReference>
<dbReference type="Gene3D" id="3.20.20.70">
    <property type="entry name" value="Aldolase class I"/>
    <property type="match status" value="1"/>
</dbReference>
<evidence type="ECO:0000313" key="8">
    <source>
        <dbReference type="Proteomes" id="UP000216024"/>
    </source>
</evidence>
<evidence type="ECO:0000256" key="5">
    <source>
        <dbReference type="ARBA" id="ARBA00023163"/>
    </source>
</evidence>
<gene>
    <name evidence="7" type="ORF">CCE28_05215</name>
</gene>
<dbReference type="InterPro" id="IPR025944">
    <property type="entry name" value="Sigma_54_int_dom_CS"/>
</dbReference>
<dbReference type="PROSITE" id="PS50045">
    <property type="entry name" value="SIGMA54_INTERACT_4"/>
    <property type="match status" value="1"/>
</dbReference>
<keyword evidence="2" id="KW-0067">ATP-binding</keyword>
<dbReference type="PROSITE" id="PS00676">
    <property type="entry name" value="SIGMA54_INTERACT_2"/>
    <property type="match status" value="1"/>
</dbReference>
<dbReference type="InterPro" id="IPR003593">
    <property type="entry name" value="AAA+_ATPase"/>
</dbReference>
<dbReference type="Proteomes" id="UP000216024">
    <property type="component" value="Unassembled WGS sequence"/>
</dbReference>
<dbReference type="Pfam" id="PF02954">
    <property type="entry name" value="HTH_8"/>
    <property type="match status" value="1"/>
</dbReference>
<evidence type="ECO:0000256" key="1">
    <source>
        <dbReference type="ARBA" id="ARBA00022741"/>
    </source>
</evidence>
<dbReference type="InterPro" id="IPR002078">
    <property type="entry name" value="Sigma_54_int"/>
</dbReference>
<dbReference type="SUPFAM" id="SSF52540">
    <property type="entry name" value="P-loop containing nucleoside triphosphate hydrolases"/>
    <property type="match status" value="1"/>
</dbReference>
<dbReference type="InterPro" id="IPR015813">
    <property type="entry name" value="Pyrv/PenolPyrv_kinase-like_dom"/>
</dbReference>
<dbReference type="OrthoDB" id="9803970at2"/>
<sequence length="607" mass="68718">MNRQMIRDSLWTSIKRNRPIIGVSVGSGLSAKQADEGGADLILALSAGRFRNAGVASLGCMMPFANSNDLVMDFGQKEILQRVCNKPVIFGACGTDLTYDQNELLNKIIEAGFHGITNFPTIGMIDGIFREALEEIGLGYECEVEMMKKAVKKGIFTIAFVFNKEQAAKMANENVDVICTQLGWTSGGDKGVKQRISINEHIKYVDEIIKTVKGINPNIFNMVYGGPINDPEQANEFYEKTGAIGYIGGSSFERIPTEISIKKTTEKFKNFYKLKKENIRLKQELIKKKGFDEIVGKSKGMQEIYDIVNKVADKNVNVLVQGESGTGKELIVRAIHYNSKRYKGPFVKINCAAISKSILESELFGHEKGSFTGADKRRLGKFELANKGTLFLDEVGEMDLDVQVKLLRIIQQQEFQRVGGSETIKIDVRIICATNVNLREAVDKGKFREDLYYRLNVISINTPPLRKHKEDIPLLINHFLKKIDNKFGYNNTKLTPNVLDIFMEYDWPGNVRELEHVLERASILSDGEYIRVHALPEYLQKVSDKLHISSENTFIKQSIETFDHVEKQLIMEALNQTSWNRTKAAEKLGITRRTLYNKVKKYNLEKR</sequence>
<organism evidence="7 8">
    <name type="scientific">Anaeromicrobium sediminis</name>
    <dbReference type="NCBI Taxonomy" id="1478221"/>
    <lineage>
        <taxon>Bacteria</taxon>
        <taxon>Bacillati</taxon>
        <taxon>Bacillota</taxon>
        <taxon>Clostridia</taxon>
        <taxon>Peptostreptococcales</taxon>
        <taxon>Thermotaleaceae</taxon>
        <taxon>Anaeromicrobium</taxon>
    </lineage>
</organism>
<proteinExistence type="predicted"/>
<evidence type="ECO:0000256" key="2">
    <source>
        <dbReference type="ARBA" id="ARBA00022840"/>
    </source>
</evidence>
<keyword evidence="5" id="KW-0804">Transcription</keyword>
<keyword evidence="3" id="KW-0805">Transcription regulation</keyword>
<dbReference type="Pfam" id="PF00158">
    <property type="entry name" value="Sigma54_activat"/>
    <property type="match status" value="1"/>
</dbReference>
<protein>
    <submittedName>
        <fullName evidence="7">Sigma-54-dependent Fis family transcriptional regulator</fullName>
    </submittedName>
</protein>
<dbReference type="FunFam" id="3.40.50.300:FF:000006">
    <property type="entry name" value="DNA-binding transcriptional regulator NtrC"/>
    <property type="match status" value="1"/>
</dbReference>
<dbReference type="PRINTS" id="PR01590">
    <property type="entry name" value="HTHFIS"/>
</dbReference>
<dbReference type="InterPro" id="IPR025662">
    <property type="entry name" value="Sigma_54_int_dom_ATP-bd_1"/>
</dbReference>
<evidence type="ECO:0000259" key="6">
    <source>
        <dbReference type="PROSITE" id="PS50045"/>
    </source>
</evidence>
<dbReference type="Pfam" id="PF09370">
    <property type="entry name" value="PEP_hydrolase"/>
    <property type="match status" value="1"/>
</dbReference>